<reference evidence="3 4" key="1">
    <citation type="submission" date="2021-06" db="EMBL/GenBank/DDBJ databases">
        <authorList>
            <person name="Palmer J.M."/>
        </authorList>
    </citation>
    <scope>NUCLEOTIDE SEQUENCE [LARGE SCALE GENOMIC DNA]</scope>
    <source>
        <strain evidence="3 4">GA_2019</strain>
        <tissue evidence="3">Muscle</tissue>
    </source>
</reference>
<feature type="region of interest" description="Disordered" evidence="1">
    <location>
        <begin position="224"/>
        <end position="288"/>
    </location>
</feature>
<feature type="compositionally biased region" description="Basic residues" evidence="1">
    <location>
        <begin position="46"/>
        <end position="55"/>
    </location>
</feature>
<feature type="compositionally biased region" description="Basic and acidic residues" evidence="1">
    <location>
        <begin position="26"/>
        <end position="45"/>
    </location>
</feature>
<evidence type="ECO:0000313" key="4">
    <source>
        <dbReference type="Proteomes" id="UP001476798"/>
    </source>
</evidence>
<dbReference type="Proteomes" id="UP001476798">
    <property type="component" value="Unassembled WGS sequence"/>
</dbReference>
<sequence>MERSKRYEEDITRILSPRPPKGSRTIWKEHFGPDGEHSESSESVRKMQRPVRLKPIHSNSTTASLRRSLPYKPHKSSQENNHPLNSTMDLKSRRHLTTKEVSPFCLPVINNFVTPVPPVGKKNDRGVKVTPSSTMRGRRLRPTTASSGPGVKAFEFLSRRHRGFPFSLTFYLNGLQVERLSSCCEFKHRKGSRLGGKHGHFGFSSVEGASPCYKCIIAMGLDKKPTPPPKRVKGDQSREQSATSLKDEPEMEADRTREGAASHLERETSPTPKMENKNRQQSAPVESKVRDGIILITSKYKLNNDYFLI</sequence>
<dbReference type="EMBL" id="JAHRIO010090085">
    <property type="protein sequence ID" value="MEQ2187299.1"/>
    <property type="molecule type" value="Genomic_DNA"/>
</dbReference>
<protein>
    <recommendedName>
        <fullName evidence="2">DUF4590 domain-containing protein</fullName>
    </recommendedName>
</protein>
<evidence type="ECO:0000256" key="1">
    <source>
        <dbReference type="SAM" id="MobiDB-lite"/>
    </source>
</evidence>
<accession>A0ABV0PUY3</accession>
<proteinExistence type="predicted"/>
<feature type="compositionally biased region" description="Basic and acidic residues" evidence="1">
    <location>
        <begin position="245"/>
        <end position="278"/>
    </location>
</feature>
<organism evidence="3 4">
    <name type="scientific">Goodea atripinnis</name>
    <dbReference type="NCBI Taxonomy" id="208336"/>
    <lineage>
        <taxon>Eukaryota</taxon>
        <taxon>Metazoa</taxon>
        <taxon>Chordata</taxon>
        <taxon>Craniata</taxon>
        <taxon>Vertebrata</taxon>
        <taxon>Euteleostomi</taxon>
        <taxon>Actinopterygii</taxon>
        <taxon>Neopterygii</taxon>
        <taxon>Teleostei</taxon>
        <taxon>Neoteleostei</taxon>
        <taxon>Acanthomorphata</taxon>
        <taxon>Ovalentaria</taxon>
        <taxon>Atherinomorphae</taxon>
        <taxon>Cyprinodontiformes</taxon>
        <taxon>Goodeidae</taxon>
        <taxon>Goodea</taxon>
    </lineage>
</organism>
<feature type="domain" description="DUF4590" evidence="2">
    <location>
        <begin position="153"/>
        <end position="230"/>
    </location>
</feature>
<dbReference type="PANTHER" id="PTHR23034:SF2">
    <property type="entry name" value="GLUTAMATE-RICH PROTEIN 3"/>
    <property type="match status" value="1"/>
</dbReference>
<dbReference type="InterPro" id="IPR048257">
    <property type="entry name" value="DUF4590"/>
</dbReference>
<dbReference type="InterPro" id="IPR027962">
    <property type="entry name" value="ERICH3"/>
</dbReference>
<dbReference type="Pfam" id="PF15257">
    <property type="entry name" value="DUF4590"/>
    <property type="match status" value="1"/>
</dbReference>
<feature type="compositionally biased region" description="Polar residues" evidence="1">
    <location>
        <begin position="78"/>
        <end position="87"/>
    </location>
</feature>
<feature type="region of interest" description="Disordered" evidence="1">
    <location>
        <begin position="1"/>
        <end position="87"/>
    </location>
</feature>
<dbReference type="PANTHER" id="PTHR23034">
    <property type="entry name" value="GLUTAMATE-RICH PROTEIN 3"/>
    <property type="match status" value="1"/>
</dbReference>
<name>A0ABV0PUY3_9TELE</name>
<comment type="caution">
    <text evidence="3">The sequence shown here is derived from an EMBL/GenBank/DDBJ whole genome shotgun (WGS) entry which is preliminary data.</text>
</comment>
<gene>
    <name evidence="3" type="ORF">GOODEAATRI_003268</name>
</gene>
<feature type="compositionally biased region" description="Basic and acidic residues" evidence="1">
    <location>
        <begin position="1"/>
        <end position="12"/>
    </location>
</feature>
<evidence type="ECO:0000313" key="3">
    <source>
        <dbReference type="EMBL" id="MEQ2187299.1"/>
    </source>
</evidence>
<evidence type="ECO:0000259" key="2">
    <source>
        <dbReference type="Pfam" id="PF15257"/>
    </source>
</evidence>
<feature type="region of interest" description="Disordered" evidence="1">
    <location>
        <begin position="123"/>
        <end position="148"/>
    </location>
</feature>
<keyword evidence="4" id="KW-1185">Reference proteome</keyword>